<feature type="transmembrane region" description="Helical" evidence="2">
    <location>
        <begin position="124"/>
        <end position="144"/>
    </location>
</feature>
<name>A0AAV2VMI2_9VIBR</name>
<proteinExistence type="predicted"/>
<protein>
    <submittedName>
        <fullName evidence="3">Multi antimicrobial extrusion protein MatE</fullName>
    </submittedName>
</protein>
<dbReference type="Proteomes" id="UP000018211">
    <property type="component" value="Unassembled WGS sequence"/>
</dbReference>
<evidence type="ECO:0000313" key="3">
    <source>
        <dbReference type="EMBL" id="CCO45822.1"/>
    </source>
</evidence>
<feature type="transmembrane region" description="Helical" evidence="2">
    <location>
        <begin position="318"/>
        <end position="338"/>
    </location>
</feature>
<evidence type="ECO:0000313" key="4">
    <source>
        <dbReference type="Proteomes" id="UP000018211"/>
    </source>
</evidence>
<dbReference type="NCBIfam" id="TIGR00797">
    <property type="entry name" value="matE"/>
    <property type="match status" value="1"/>
</dbReference>
<reference evidence="3 4" key="1">
    <citation type="journal article" date="2013" name="ISME J.">
        <title>Comparative genomics of pathogenic lineages of Vibrio nigripulchritudo identifies virulence-associated traits.</title>
        <authorList>
            <person name="Goudenege D."/>
            <person name="Labreuche Y."/>
            <person name="Krin E."/>
            <person name="Ansquer D."/>
            <person name="Mangenot S."/>
            <person name="Calteau A."/>
            <person name="Medigue C."/>
            <person name="Mazel D."/>
            <person name="Polz M.F."/>
            <person name="Le Roux F."/>
        </authorList>
    </citation>
    <scope>NUCLEOTIDE SEQUENCE [LARGE SCALE GENOMIC DNA]</scope>
    <source>
        <strain evidence="3 4">SOn1</strain>
    </source>
</reference>
<dbReference type="GO" id="GO:0005886">
    <property type="term" value="C:plasma membrane"/>
    <property type="evidence" value="ECO:0007669"/>
    <property type="project" value="TreeGrafter"/>
</dbReference>
<feature type="transmembrane region" description="Helical" evidence="2">
    <location>
        <begin position="231"/>
        <end position="261"/>
    </location>
</feature>
<feature type="transmembrane region" description="Helical" evidence="2">
    <location>
        <begin position="267"/>
        <end position="297"/>
    </location>
</feature>
<keyword evidence="1" id="KW-0813">Transport</keyword>
<feature type="transmembrane region" description="Helical" evidence="2">
    <location>
        <begin position="358"/>
        <end position="378"/>
    </location>
</feature>
<feature type="transmembrane region" description="Helical" evidence="2">
    <location>
        <begin position="385"/>
        <end position="408"/>
    </location>
</feature>
<keyword evidence="2" id="KW-0812">Transmembrane</keyword>
<dbReference type="GO" id="GO:0015297">
    <property type="term" value="F:antiporter activity"/>
    <property type="evidence" value="ECO:0007669"/>
    <property type="project" value="InterPro"/>
</dbReference>
<gene>
    <name evidence="3" type="ORF">VIBNISOn1_1570030</name>
</gene>
<feature type="transmembrane region" description="Helical" evidence="2">
    <location>
        <begin position="84"/>
        <end position="104"/>
    </location>
</feature>
<feature type="transmembrane region" description="Helical" evidence="2">
    <location>
        <begin position="12"/>
        <end position="32"/>
    </location>
</feature>
<keyword evidence="2" id="KW-1133">Transmembrane helix</keyword>
<dbReference type="InterPro" id="IPR002528">
    <property type="entry name" value="MATE_fam"/>
</dbReference>
<sequence length="445" mass="49153">MVASKKTQFLKCAVPISLYNVVMASLGFVDSFMISQLGETEAAAAGIGARWLWFSAFFITAASTGVSIIWNQQSERADGEYRKNIVLGAVFIMSCALSMAALFFTSPSMLTQVFTSEADIAQQSSGYIFLLGVVLILTGITTIQDVALRSLARVNVVLYSYCFEVALNILLNYMLIFGSWGMPKLGIEGAAIGSVFARGARVILLLYFIYRYEPRLKLSLHDWKTSFELNAFLRLCYLCWPVILGSLSWVGGVFAFQVIYANMGTEILVVMSIITPFELLILSFVSGVGQATSILVGKELGESRFEHAKELANFGLKMGVLSGFIAALMVLGSTYWLVSHYTHLSDNVVDLLAIMYPLTAITVFLKAINSVQVAGILISGGETKFVVILDFVSQWLIAIPVAIVLGLWLSLPVYLVYLFVQMEELLKLFPAMFRIRQHKWLVKLA</sequence>
<feature type="transmembrane region" description="Helical" evidence="2">
    <location>
        <begin position="52"/>
        <end position="72"/>
    </location>
</feature>
<dbReference type="AlphaFoldDB" id="A0AAV2VMI2"/>
<evidence type="ECO:0000256" key="2">
    <source>
        <dbReference type="SAM" id="Phobius"/>
    </source>
</evidence>
<evidence type="ECO:0000256" key="1">
    <source>
        <dbReference type="ARBA" id="ARBA00022448"/>
    </source>
</evidence>
<dbReference type="PANTHER" id="PTHR43298">
    <property type="entry name" value="MULTIDRUG RESISTANCE PROTEIN NORM-RELATED"/>
    <property type="match status" value="1"/>
</dbReference>
<dbReference type="InterPro" id="IPR050222">
    <property type="entry name" value="MATE_MdtK"/>
</dbReference>
<accession>A0AAV2VMI2</accession>
<dbReference type="Pfam" id="PF01554">
    <property type="entry name" value="MatE"/>
    <property type="match status" value="2"/>
</dbReference>
<feature type="transmembrane region" description="Helical" evidence="2">
    <location>
        <begin position="189"/>
        <end position="210"/>
    </location>
</feature>
<keyword evidence="2" id="KW-0472">Membrane</keyword>
<dbReference type="PANTHER" id="PTHR43298:SF2">
    <property type="entry name" value="FMN_FAD EXPORTER YEEO-RELATED"/>
    <property type="match status" value="1"/>
</dbReference>
<dbReference type="RefSeq" id="WP_022611162.1">
    <property type="nucleotide sequence ID" value="NZ_LK391965.1"/>
</dbReference>
<feature type="transmembrane region" description="Helical" evidence="2">
    <location>
        <begin position="156"/>
        <end position="177"/>
    </location>
</feature>
<dbReference type="EMBL" id="CAOF01000065">
    <property type="protein sequence ID" value="CCO45822.1"/>
    <property type="molecule type" value="Genomic_DNA"/>
</dbReference>
<dbReference type="GO" id="GO:0042910">
    <property type="term" value="F:xenobiotic transmembrane transporter activity"/>
    <property type="evidence" value="ECO:0007669"/>
    <property type="project" value="InterPro"/>
</dbReference>
<comment type="caution">
    <text evidence="3">The sequence shown here is derived from an EMBL/GenBank/DDBJ whole genome shotgun (WGS) entry which is preliminary data.</text>
</comment>
<organism evidence="3 4">
    <name type="scientific">Vibrio nigripulchritudo SOn1</name>
    <dbReference type="NCBI Taxonomy" id="1238450"/>
    <lineage>
        <taxon>Bacteria</taxon>
        <taxon>Pseudomonadati</taxon>
        <taxon>Pseudomonadota</taxon>
        <taxon>Gammaproteobacteria</taxon>
        <taxon>Vibrionales</taxon>
        <taxon>Vibrionaceae</taxon>
        <taxon>Vibrio</taxon>
    </lineage>
</organism>